<evidence type="ECO:0000313" key="1">
    <source>
        <dbReference type="EMBL" id="NYJ09791.1"/>
    </source>
</evidence>
<gene>
    <name evidence="1" type="ORF">GGI64_000810</name>
</gene>
<organism evidence="1 2">
    <name type="scientific">Rhizobium leguminosarum</name>
    <dbReference type="NCBI Taxonomy" id="384"/>
    <lineage>
        <taxon>Bacteria</taxon>
        <taxon>Pseudomonadati</taxon>
        <taxon>Pseudomonadota</taxon>
        <taxon>Alphaproteobacteria</taxon>
        <taxon>Hyphomicrobiales</taxon>
        <taxon>Rhizobiaceae</taxon>
        <taxon>Rhizobium/Agrobacterium group</taxon>
        <taxon>Rhizobium</taxon>
    </lineage>
</organism>
<dbReference type="AlphaFoldDB" id="A0A7Z0DUV8"/>
<accession>A0A7Z0DUV8</accession>
<name>A0A7Z0DUV8_RHILE</name>
<sequence>MIWSATALTSARRLPSVAASVSAWCGRRDEIE</sequence>
<proteinExistence type="predicted"/>
<reference evidence="1 2" key="1">
    <citation type="submission" date="2020-07" db="EMBL/GenBank/DDBJ databases">
        <title>Genomic Encyclopedia of Type Strains, Phase IV (KMG-V): Genome sequencing to study the core and pangenomes of soil and plant-associated prokaryotes.</title>
        <authorList>
            <person name="Whitman W."/>
        </authorList>
    </citation>
    <scope>NUCLEOTIDE SEQUENCE [LARGE SCALE GENOMIC DNA]</scope>
    <source>
        <strain evidence="1 2">SEMIA 4052</strain>
    </source>
</reference>
<comment type="caution">
    <text evidence="1">The sequence shown here is derived from an EMBL/GenBank/DDBJ whole genome shotgun (WGS) entry which is preliminary data.</text>
</comment>
<dbReference type="EMBL" id="JACBZV010000001">
    <property type="protein sequence ID" value="NYJ09791.1"/>
    <property type="molecule type" value="Genomic_DNA"/>
</dbReference>
<dbReference type="Proteomes" id="UP000535276">
    <property type="component" value="Unassembled WGS sequence"/>
</dbReference>
<protein>
    <submittedName>
        <fullName evidence="1">Uncharacterized protein</fullName>
    </submittedName>
</protein>
<evidence type="ECO:0000313" key="2">
    <source>
        <dbReference type="Proteomes" id="UP000535276"/>
    </source>
</evidence>